<name>A0A9X2FBR3_9BACT</name>
<comment type="catalytic activity">
    <reaction evidence="14">
        <text>hydrogen sulfide + 3 NADP(+) + 3 H2O = sulfite + 3 NADPH + 4 H(+)</text>
        <dbReference type="Rhea" id="RHEA:13801"/>
        <dbReference type="ChEBI" id="CHEBI:15377"/>
        <dbReference type="ChEBI" id="CHEBI:15378"/>
        <dbReference type="ChEBI" id="CHEBI:17359"/>
        <dbReference type="ChEBI" id="CHEBI:29919"/>
        <dbReference type="ChEBI" id="CHEBI:57783"/>
        <dbReference type="ChEBI" id="CHEBI:58349"/>
        <dbReference type="EC" id="1.8.1.2"/>
    </reaction>
</comment>
<dbReference type="FunFam" id="3.40.50.80:FF:000001">
    <property type="entry name" value="NADPH--cytochrome P450 reductase 1"/>
    <property type="match status" value="1"/>
</dbReference>
<dbReference type="Proteomes" id="UP001155241">
    <property type="component" value="Unassembled WGS sequence"/>
</dbReference>
<dbReference type="GO" id="GO:0046872">
    <property type="term" value="F:metal ion binding"/>
    <property type="evidence" value="ECO:0007669"/>
    <property type="project" value="UniProtKB-KW"/>
</dbReference>
<dbReference type="Gene3D" id="1.10.15.40">
    <property type="entry name" value="Electron transport complex subunit B, putative Fe-S cluster"/>
    <property type="match status" value="1"/>
</dbReference>
<dbReference type="Gene3D" id="1.20.990.10">
    <property type="entry name" value="NADPH-cytochrome p450 Reductase, Chain A, domain 3"/>
    <property type="match status" value="1"/>
</dbReference>
<keyword evidence="4" id="KW-0004">4Fe-4S</keyword>
<evidence type="ECO:0000256" key="10">
    <source>
        <dbReference type="ARBA" id="ARBA00023002"/>
    </source>
</evidence>
<evidence type="ECO:0000256" key="6">
    <source>
        <dbReference type="ARBA" id="ARBA00022643"/>
    </source>
</evidence>
<keyword evidence="8" id="KW-0274">FAD</keyword>
<accession>A0A9X2FBR3</accession>
<reference evidence="17" key="1">
    <citation type="submission" date="2022-06" db="EMBL/GenBank/DDBJ databases">
        <title>Aeoliella straminimaris, a novel planctomycete from sediments.</title>
        <authorList>
            <person name="Vitorino I.R."/>
            <person name="Lage O.M."/>
        </authorList>
    </citation>
    <scope>NUCLEOTIDE SEQUENCE</scope>
    <source>
        <strain evidence="17">ICT_H6.2</strain>
    </source>
</reference>
<keyword evidence="6" id="KW-0288">FMN</keyword>
<keyword evidence="5" id="KW-0285">Flavoprotein</keyword>
<dbReference type="InterPro" id="IPR007202">
    <property type="entry name" value="4Fe-4S_dom"/>
</dbReference>
<dbReference type="Gene3D" id="3.40.50.80">
    <property type="entry name" value="Nucleotide-binding domain of ferredoxin-NADP reductase (FNR) module"/>
    <property type="match status" value="1"/>
</dbReference>
<dbReference type="Gene3D" id="2.40.30.10">
    <property type="entry name" value="Translation factors"/>
    <property type="match status" value="1"/>
</dbReference>
<dbReference type="InterPro" id="IPR039261">
    <property type="entry name" value="FNR_nucleotide-bd"/>
</dbReference>
<dbReference type="GO" id="GO:0051539">
    <property type="term" value="F:4 iron, 4 sulfur cluster binding"/>
    <property type="evidence" value="ECO:0007669"/>
    <property type="project" value="UniProtKB-KW"/>
</dbReference>
<evidence type="ECO:0000256" key="4">
    <source>
        <dbReference type="ARBA" id="ARBA00022485"/>
    </source>
</evidence>
<dbReference type="InterPro" id="IPR017938">
    <property type="entry name" value="Riboflavin_synthase-like_b-brl"/>
</dbReference>
<keyword evidence="18" id="KW-1185">Reference proteome</keyword>
<dbReference type="RefSeq" id="WP_252853710.1">
    <property type="nucleotide sequence ID" value="NZ_JAMXLR010000058.1"/>
</dbReference>
<evidence type="ECO:0000259" key="16">
    <source>
        <dbReference type="PROSITE" id="PS51656"/>
    </source>
</evidence>
<keyword evidence="11" id="KW-0408">Iron</keyword>
<dbReference type="GO" id="GO:0005829">
    <property type="term" value="C:cytosol"/>
    <property type="evidence" value="ECO:0007669"/>
    <property type="project" value="TreeGrafter"/>
</dbReference>
<evidence type="ECO:0000256" key="5">
    <source>
        <dbReference type="ARBA" id="ARBA00022630"/>
    </source>
</evidence>
<evidence type="ECO:0000256" key="13">
    <source>
        <dbReference type="ARBA" id="ARBA00023192"/>
    </source>
</evidence>
<evidence type="ECO:0000256" key="7">
    <source>
        <dbReference type="ARBA" id="ARBA00022723"/>
    </source>
</evidence>
<keyword evidence="13" id="KW-0028">Amino-acid biosynthesis</keyword>
<feature type="domain" description="4Fe-4S" evidence="16">
    <location>
        <begin position="81"/>
        <end position="140"/>
    </location>
</feature>
<keyword evidence="7" id="KW-0479">Metal-binding</keyword>
<organism evidence="17 18">
    <name type="scientific">Aeoliella straminimaris</name>
    <dbReference type="NCBI Taxonomy" id="2954799"/>
    <lineage>
        <taxon>Bacteria</taxon>
        <taxon>Pseudomonadati</taxon>
        <taxon>Planctomycetota</taxon>
        <taxon>Planctomycetia</taxon>
        <taxon>Pirellulales</taxon>
        <taxon>Lacipirellulaceae</taxon>
        <taxon>Aeoliella</taxon>
    </lineage>
</organism>
<dbReference type="PANTHER" id="PTHR19384:SF128">
    <property type="entry name" value="NADPH OXIDOREDUCTASE A"/>
    <property type="match status" value="1"/>
</dbReference>
<evidence type="ECO:0000313" key="18">
    <source>
        <dbReference type="Proteomes" id="UP001155241"/>
    </source>
</evidence>
<comment type="caution">
    <text evidence="17">The sequence shown here is derived from an EMBL/GenBank/DDBJ whole genome shotgun (WGS) entry which is preliminary data.</text>
</comment>
<dbReference type="PROSITE" id="PS51384">
    <property type="entry name" value="FAD_FR"/>
    <property type="match status" value="1"/>
</dbReference>
<evidence type="ECO:0000256" key="11">
    <source>
        <dbReference type="ARBA" id="ARBA00023004"/>
    </source>
</evidence>
<evidence type="ECO:0000256" key="14">
    <source>
        <dbReference type="ARBA" id="ARBA00052219"/>
    </source>
</evidence>
<comment type="cofactor">
    <cofactor evidence="1">
        <name>FMN</name>
        <dbReference type="ChEBI" id="CHEBI:58210"/>
    </cofactor>
</comment>
<dbReference type="CDD" id="cd06199">
    <property type="entry name" value="SiR"/>
    <property type="match status" value="1"/>
</dbReference>
<dbReference type="InterPro" id="IPR003097">
    <property type="entry name" value="CysJ-like_FAD-binding"/>
</dbReference>
<dbReference type="SUPFAM" id="SSF63380">
    <property type="entry name" value="Riboflavin synthase domain-like"/>
    <property type="match status" value="1"/>
</dbReference>
<evidence type="ECO:0000259" key="15">
    <source>
        <dbReference type="PROSITE" id="PS51384"/>
    </source>
</evidence>
<keyword evidence="9" id="KW-0521">NADP</keyword>
<dbReference type="PRINTS" id="PR00371">
    <property type="entry name" value="FPNCR"/>
</dbReference>
<evidence type="ECO:0000313" key="17">
    <source>
        <dbReference type="EMBL" id="MCO6045594.1"/>
    </source>
</evidence>
<dbReference type="InterPro" id="IPR001433">
    <property type="entry name" value="OxRdtase_FAD/NAD-bd"/>
</dbReference>
<dbReference type="GO" id="GO:0050660">
    <property type="term" value="F:flavin adenine dinucleotide binding"/>
    <property type="evidence" value="ECO:0007669"/>
    <property type="project" value="TreeGrafter"/>
</dbReference>
<proteinExistence type="predicted"/>
<keyword evidence="10 17" id="KW-0560">Oxidoreductase</keyword>
<keyword evidence="12" id="KW-0411">Iron-sulfur</keyword>
<comment type="cofactor">
    <cofactor evidence="2">
        <name>FAD</name>
        <dbReference type="ChEBI" id="CHEBI:57692"/>
    </cofactor>
</comment>
<keyword evidence="13" id="KW-0198">Cysteine biosynthesis</keyword>
<dbReference type="PROSITE" id="PS51656">
    <property type="entry name" value="4FE4S"/>
    <property type="match status" value="1"/>
</dbReference>
<evidence type="ECO:0000256" key="9">
    <source>
        <dbReference type="ARBA" id="ARBA00022857"/>
    </source>
</evidence>
<gene>
    <name evidence="17" type="ORF">NG895_16975</name>
</gene>
<dbReference type="GO" id="GO:0010181">
    <property type="term" value="F:FMN binding"/>
    <property type="evidence" value="ECO:0007669"/>
    <property type="project" value="TreeGrafter"/>
</dbReference>
<evidence type="ECO:0000256" key="12">
    <source>
        <dbReference type="ARBA" id="ARBA00023014"/>
    </source>
</evidence>
<sequence>MSISLIPESAPFTEEQRSWLNGFLAGWTGVVESGGNGELPANGNSMATAMLTAEPVAVEEEEEFPWHDPNLEMDERLKLAEGKPLERQMMAAMAQLNCGACGYLCQTYSEAIAAGEEKNLTLCSPGGKDTAKMLKKLKKEAGTGASANGQAKSNGAATNGVASNGSAATNGFSRANPYTARIKSSSNLNRQGSSKHTSHVVIDLGDSGLSYNVGDSLGVYPTNCHELVGDVLACLDDVNGTTTNDLAEKYCLRSVSEELLELLAQKTPHPEERSAVESLVDSDELDTMDVYDVLQRTPSARLAATELMECLLDMSPRLYSIASSHKANPGEVHLTVGRAAATIGGRTYKGVASTMFADRVQPDHPVRVYVHPSHGFTVPSDPSAPMIMVGPGTGIAPFRAFLQERATADAPGKNWLFFGDQHEATDFLYREEFDELAQCGKLTKLSLAFSRDQEQKVYVQDRMREEGQELFAWLEEGGHFFVCGDAKRMAVDVDRALHDVIATHGQLSDEQAKEYVERLKAEGRYVRDVY</sequence>
<evidence type="ECO:0000256" key="2">
    <source>
        <dbReference type="ARBA" id="ARBA00001974"/>
    </source>
</evidence>
<evidence type="ECO:0000256" key="1">
    <source>
        <dbReference type="ARBA" id="ARBA00001917"/>
    </source>
</evidence>
<dbReference type="InterPro" id="IPR017927">
    <property type="entry name" value="FAD-bd_FR_type"/>
</dbReference>
<dbReference type="InterPro" id="IPR001709">
    <property type="entry name" value="Flavoprot_Pyr_Nucl_cyt_Rdtase"/>
</dbReference>
<dbReference type="Pfam" id="PF00667">
    <property type="entry name" value="FAD_binding_1"/>
    <property type="match status" value="2"/>
</dbReference>
<dbReference type="Pfam" id="PF00175">
    <property type="entry name" value="NAD_binding_1"/>
    <property type="match status" value="1"/>
</dbReference>
<evidence type="ECO:0000256" key="8">
    <source>
        <dbReference type="ARBA" id="ARBA00022827"/>
    </source>
</evidence>
<dbReference type="EMBL" id="JAMXLR010000058">
    <property type="protein sequence ID" value="MCO6045594.1"/>
    <property type="molecule type" value="Genomic_DNA"/>
</dbReference>
<dbReference type="InterPro" id="IPR023173">
    <property type="entry name" value="NADPH_Cyt_P450_Rdtase_alpha"/>
</dbReference>
<dbReference type="SUPFAM" id="SSF52343">
    <property type="entry name" value="Ferredoxin reductase-like, C-terminal NADP-linked domain"/>
    <property type="match status" value="1"/>
</dbReference>
<dbReference type="PANTHER" id="PTHR19384">
    <property type="entry name" value="NITRIC OXIDE SYNTHASE-RELATED"/>
    <property type="match status" value="1"/>
</dbReference>
<dbReference type="NCBIfam" id="NF004859">
    <property type="entry name" value="PRK06214.1"/>
    <property type="match status" value="1"/>
</dbReference>
<dbReference type="AlphaFoldDB" id="A0A9X2FBR3"/>
<dbReference type="GO" id="GO:0004783">
    <property type="term" value="F:sulfite reductase (NADPH) activity"/>
    <property type="evidence" value="ECO:0007669"/>
    <property type="project" value="UniProtKB-EC"/>
</dbReference>
<dbReference type="EC" id="1.8.1.2" evidence="3"/>
<evidence type="ECO:0000256" key="3">
    <source>
        <dbReference type="ARBA" id="ARBA00012604"/>
    </source>
</evidence>
<protein>
    <recommendedName>
        <fullName evidence="3">assimilatory sulfite reductase (NADPH)</fullName>
        <ecNumber evidence="3">1.8.1.2</ecNumber>
    </recommendedName>
</protein>
<feature type="domain" description="FAD-binding FR-type" evidence="15">
    <location>
        <begin position="175"/>
        <end position="379"/>
    </location>
</feature>
<dbReference type="GO" id="GO:0019344">
    <property type="term" value="P:cysteine biosynthetic process"/>
    <property type="evidence" value="ECO:0007669"/>
    <property type="project" value="UniProtKB-KW"/>
</dbReference>